<accession>A0A0G0KJS9</accession>
<evidence type="ECO:0000256" key="4">
    <source>
        <dbReference type="ARBA" id="ARBA00022989"/>
    </source>
</evidence>
<feature type="transmembrane region" description="Helical" evidence="6">
    <location>
        <begin position="157"/>
        <end position="178"/>
    </location>
</feature>
<feature type="transmembrane region" description="Helical" evidence="6">
    <location>
        <begin position="95"/>
        <end position="115"/>
    </location>
</feature>
<feature type="transmembrane region" description="Helical" evidence="6">
    <location>
        <begin position="433"/>
        <end position="452"/>
    </location>
</feature>
<keyword evidence="2" id="KW-1003">Cell membrane</keyword>
<evidence type="ECO:0000256" key="1">
    <source>
        <dbReference type="ARBA" id="ARBA00004651"/>
    </source>
</evidence>
<evidence type="ECO:0000313" key="7">
    <source>
        <dbReference type="EMBL" id="KKQ75740.1"/>
    </source>
</evidence>
<evidence type="ECO:0000313" key="8">
    <source>
        <dbReference type="Proteomes" id="UP000034181"/>
    </source>
</evidence>
<feature type="transmembrane region" description="Helical" evidence="6">
    <location>
        <begin position="12"/>
        <end position="36"/>
    </location>
</feature>
<gene>
    <name evidence="7" type="ORF">US96_C0005G0013</name>
</gene>
<proteinExistence type="predicted"/>
<keyword evidence="5 6" id="KW-0472">Membrane</keyword>
<evidence type="ECO:0000256" key="5">
    <source>
        <dbReference type="ARBA" id="ARBA00023136"/>
    </source>
</evidence>
<protein>
    <submittedName>
        <fullName evidence="7">Polysaccharide biosynthesis protein</fullName>
    </submittedName>
</protein>
<feature type="transmembrane region" description="Helical" evidence="6">
    <location>
        <begin position="306"/>
        <end position="326"/>
    </location>
</feature>
<dbReference type="GO" id="GO:0005886">
    <property type="term" value="C:plasma membrane"/>
    <property type="evidence" value="ECO:0007669"/>
    <property type="project" value="UniProtKB-SubCell"/>
</dbReference>
<sequence length="493" mass="55636">MDVKQSLTKRILKGGLTVVVLASLTPPISYLIKILYSRTLSIEMFGLFYAVLAFFMLLSSFTDLGFGYSVAYLIPKYFKQKKYQECWNIYKYNQIVNLLTSVIISLIVGVLAGILSKYYFKVSGAEYIIYVFIIYLIGNSLLGSLDRLFLGLQQEKYYSAIQSIRIFLSLSFSIIIWFSKSATVINYAAMWAIATVASTFIFNSIMRKKNPQLIMQTTWNPKLFKQMLHYAIPNFATTLLYVLMTSVDVIFLTSLKGVRDVGIYAVVYPIATMSSIILAPINTFFIPLISHLMEGEREKVQKIIYFALKIIPFVGIYFAAFVIFFPNQPISILFGSKWIDLVKTPLVILSAVFVGTQMSNFLATIIVGVGEVNARMKASVLIAIVNVTASYLLISKYSVVGATLAAGITFFLSIILYTKIIRKTLQIKFPIALYIKLIIIFFVMYLAVRILNIQPSGIFQYILAGAFYTLIVGFVAYLLKLFDKSMLKSLLET</sequence>
<evidence type="ECO:0000256" key="6">
    <source>
        <dbReference type="SAM" id="Phobius"/>
    </source>
</evidence>
<dbReference type="CDD" id="cd13128">
    <property type="entry name" value="MATE_Wzx_like"/>
    <property type="match status" value="1"/>
</dbReference>
<keyword evidence="3 6" id="KW-0812">Transmembrane</keyword>
<dbReference type="PANTHER" id="PTHR30250:SF11">
    <property type="entry name" value="O-ANTIGEN TRANSPORTER-RELATED"/>
    <property type="match status" value="1"/>
</dbReference>
<comment type="caution">
    <text evidence="7">The sequence shown here is derived from an EMBL/GenBank/DDBJ whole genome shotgun (WGS) entry which is preliminary data.</text>
</comment>
<keyword evidence="4 6" id="KW-1133">Transmembrane helix</keyword>
<dbReference type="Pfam" id="PF01943">
    <property type="entry name" value="Polysacc_synt"/>
    <property type="match status" value="1"/>
</dbReference>
<feature type="transmembrane region" description="Helical" evidence="6">
    <location>
        <begin position="127"/>
        <end position="145"/>
    </location>
</feature>
<dbReference type="InterPro" id="IPR050833">
    <property type="entry name" value="Poly_Biosynth_Transport"/>
</dbReference>
<feature type="transmembrane region" description="Helical" evidence="6">
    <location>
        <begin position="458"/>
        <end position="479"/>
    </location>
</feature>
<feature type="transmembrane region" description="Helical" evidence="6">
    <location>
        <begin position="184"/>
        <end position="206"/>
    </location>
</feature>
<evidence type="ECO:0000256" key="2">
    <source>
        <dbReference type="ARBA" id="ARBA00022475"/>
    </source>
</evidence>
<name>A0A0G0KJS9_9BACT</name>
<feature type="transmembrane region" description="Helical" evidence="6">
    <location>
        <begin position="346"/>
        <end position="369"/>
    </location>
</feature>
<feature type="transmembrane region" description="Helical" evidence="6">
    <location>
        <begin position="48"/>
        <end position="74"/>
    </location>
</feature>
<dbReference type="AlphaFoldDB" id="A0A0G0KJS9"/>
<dbReference type="InterPro" id="IPR002797">
    <property type="entry name" value="Polysacc_synth"/>
</dbReference>
<feature type="transmembrane region" description="Helical" evidence="6">
    <location>
        <begin position="263"/>
        <end position="285"/>
    </location>
</feature>
<feature type="transmembrane region" description="Helical" evidence="6">
    <location>
        <begin position="400"/>
        <end position="421"/>
    </location>
</feature>
<feature type="transmembrane region" description="Helical" evidence="6">
    <location>
        <begin position="376"/>
        <end position="394"/>
    </location>
</feature>
<evidence type="ECO:0000256" key="3">
    <source>
        <dbReference type="ARBA" id="ARBA00022692"/>
    </source>
</evidence>
<dbReference type="PANTHER" id="PTHR30250">
    <property type="entry name" value="PST FAMILY PREDICTED COLANIC ACID TRANSPORTER"/>
    <property type="match status" value="1"/>
</dbReference>
<comment type="subcellular location">
    <subcellularLocation>
        <location evidence="1">Cell membrane</location>
        <topology evidence="1">Multi-pass membrane protein</topology>
    </subcellularLocation>
</comment>
<feature type="transmembrane region" description="Helical" evidence="6">
    <location>
        <begin position="227"/>
        <end position="251"/>
    </location>
</feature>
<organism evidence="7 8">
    <name type="scientific">Candidatus Woesebacteria bacterium GW2011_GWB1_38_5b</name>
    <dbReference type="NCBI Taxonomy" id="1618569"/>
    <lineage>
        <taxon>Bacteria</taxon>
        <taxon>Candidatus Woeseibacteriota</taxon>
    </lineage>
</organism>
<reference evidence="7 8" key="1">
    <citation type="journal article" date="2015" name="Nature">
        <title>rRNA introns, odd ribosomes, and small enigmatic genomes across a large radiation of phyla.</title>
        <authorList>
            <person name="Brown C.T."/>
            <person name="Hug L.A."/>
            <person name="Thomas B.C."/>
            <person name="Sharon I."/>
            <person name="Castelle C.J."/>
            <person name="Singh A."/>
            <person name="Wilkins M.J."/>
            <person name="Williams K.H."/>
            <person name="Banfield J.F."/>
        </authorList>
    </citation>
    <scope>NUCLEOTIDE SEQUENCE [LARGE SCALE GENOMIC DNA]</scope>
</reference>
<dbReference type="Proteomes" id="UP000034181">
    <property type="component" value="Unassembled WGS sequence"/>
</dbReference>
<dbReference type="EMBL" id="LBUZ01000005">
    <property type="protein sequence ID" value="KKQ75740.1"/>
    <property type="molecule type" value="Genomic_DNA"/>
</dbReference>